<evidence type="ECO:0000313" key="6">
    <source>
        <dbReference type="Proteomes" id="UP001301958"/>
    </source>
</evidence>
<dbReference type="CDD" id="cd12909">
    <property type="entry name" value="SPRY_RanBP9_10"/>
    <property type="match status" value="1"/>
</dbReference>
<dbReference type="InterPro" id="IPR006594">
    <property type="entry name" value="LisH"/>
</dbReference>
<dbReference type="InterPro" id="IPR006595">
    <property type="entry name" value="CTLH_C"/>
</dbReference>
<comment type="caution">
    <text evidence="5">The sequence shown here is derived from an EMBL/GenBank/DDBJ whole genome shotgun (WGS) entry which is preliminary data.</text>
</comment>
<dbReference type="SMART" id="SM00449">
    <property type="entry name" value="SPRY"/>
    <property type="match status" value="1"/>
</dbReference>
<dbReference type="InterPro" id="IPR001870">
    <property type="entry name" value="B30.2/SPRY"/>
</dbReference>
<dbReference type="SUPFAM" id="SSF49899">
    <property type="entry name" value="Concanavalin A-like lectins/glucanases"/>
    <property type="match status" value="1"/>
</dbReference>
<evidence type="ECO:0000256" key="2">
    <source>
        <dbReference type="SAM" id="MobiDB-lite"/>
    </source>
</evidence>
<dbReference type="Pfam" id="PF08513">
    <property type="entry name" value="LisH"/>
    <property type="match status" value="1"/>
</dbReference>
<feature type="domain" description="CTLH" evidence="4">
    <location>
        <begin position="511"/>
        <end position="568"/>
    </location>
</feature>
<evidence type="ECO:0000259" key="3">
    <source>
        <dbReference type="PROSITE" id="PS50188"/>
    </source>
</evidence>
<dbReference type="Pfam" id="PF10607">
    <property type="entry name" value="CTLH"/>
    <property type="match status" value="1"/>
</dbReference>
<proteinExistence type="predicted"/>
<comment type="function">
    <text evidence="1">Involved in the proteasome-dependent degradation of fructose-1,6-bisphosphatase.</text>
</comment>
<dbReference type="SMART" id="SM00757">
    <property type="entry name" value="CRA"/>
    <property type="match status" value="1"/>
</dbReference>
<dbReference type="PANTHER" id="PTHR12864">
    <property type="entry name" value="RAN BINDING PROTEIN 9-RELATED"/>
    <property type="match status" value="1"/>
</dbReference>
<reference evidence="5" key="2">
    <citation type="submission" date="2023-05" db="EMBL/GenBank/DDBJ databases">
        <authorList>
            <consortium name="Lawrence Berkeley National Laboratory"/>
            <person name="Steindorff A."/>
            <person name="Hensen N."/>
            <person name="Bonometti L."/>
            <person name="Westerberg I."/>
            <person name="Brannstrom I.O."/>
            <person name="Guillou S."/>
            <person name="Cros-Aarteil S."/>
            <person name="Calhoun S."/>
            <person name="Haridas S."/>
            <person name="Kuo A."/>
            <person name="Mondo S."/>
            <person name="Pangilinan J."/>
            <person name="Riley R."/>
            <person name="Labutti K."/>
            <person name="Andreopoulos B."/>
            <person name="Lipzen A."/>
            <person name="Chen C."/>
            <person name="Yanf M."/>
            <person name="Daum C."/>
            <person name="Ng V."/>
            <person name="Clum A."/>
            <person name="Ohm R."/>
            <person name="Martin F."/>
            <person name="Silar P."/>
            <person name="Natvig D."/>
            <person name="Lalanne C."/>
            <person name="Gautier V."/>
            <person name="Ament-Velasquez S.L."/>
            <person name="Kruys A."/>
            <person name="Hutchinson M.I."/>
            <person name="Powell A.J."/>
            <person name="Barry K."/>
            <person name="Miller A.N."/>
            <person name="Grigoriev I.V."/>
            <person name="Debuchy R."/>
            <person name="Gladieux P."/>
            <person name="Thoren M.H."/>
            <person name="Johannesson H."/>
        </authorList>
    </citation>
    <scope>NUCLEOTIDE SEQUENCE</scope>
    <source>
        <strain evidence="5">CBS 990.96</strain>
    </source>
</reference>
<feature type="compositionally biased region" description="Polar residues" evidence="2">
    <location>
        <begin position="184"/>
        <end position="201"/>
    </location>
</feature>
<dbReference type="PROSITE" id="PS50896">
    <property type="entry name" value="LISH"/>
    <property type="match status" value="1"/>
</dbReference>
<dbReference type="InterPro" id="IPR035782">
    <property type="entry name" value="SPRY_RanBP9/10"/>
</dbReference>
<dbReference type="InterPro" id="IPR013144">
    <property type="entry name" value="CRA_dom"/>
</dbReference>
<dbReference type="EMBL" id="MU865300">
    <property type="protein sequence ID" value="KAK4230267.1"/>
    <property type="molecule type" value="Genomic_DNA"/>
</dbReference>
<evidence type="ECO:0000256" key="1">
    <source>
        <dbReference type="ARBA" id="ARBA00002343"/>
    </source>
</evidence>
<evidence type="ECO:0000259" key="4">
    <source>
        <dbReference type="PROSITE" id="PS50897"/>
    </source>
</evidence>
<dbReference type="AlphaFoldDB" id="A0AAN7H3W8"/>
<dbReference type="Proteomes" id="UP001301958">
    <property type="component" value="Unassembled WGS sequence"/>
</dbReference>
<dbReference type="SMART" id="SM00668">
    <property type="entry name" value="CTLH"/>
    <property type="match status" value="1"/>
</dbReference>
<dbReference type="SMART" id="SM00667">
    <property type="entry name" value="LisH"/>
    <property type="match status" value="1"/>
</dbReference>
<dbReference type="PROSITE" id="PS50188">
    <property type="entry name" value="B302_SPRY"/>
    <property type="match status" value="1"/>
</dbReference>
<dbReference type="InterPro" id="IPR024964">
    <property type="entry name" value="CTLH/CRA"/>
</dbReference>
<dbReference type="InterPro" id="IPR043136">
    <property type="entry name" value="B30.2/SPRY_sf"/>
</dbReference>
<dbReference type="Pfam" id="PF00622">
    <property type="entry name" value="SPRY"/>
    <property type="match status" value="1"/>
</dbReference>
<reference evidence="5" key="1">
    <citation type="journal article" date="2023" name="Mol. Phylogenet. Evol.">
        <title>Genome-scale phylogeny and comparative genomics of the fungal order Sordariales.</title>
        <authorList>
            <person name="Hensen N."/>
            <person name="Bonometti L."/>
            <person name="Westerberg I."/>
            <person name="Brannstrom I.O."/>
            <person name="Guillou S."/>
            <person name="Cros-Aarteil S."/>
            <person name="Calhoun S."/>
            <person name="Haridas S."/>
            <person name="Kuo A."/>
            <person name="Mondo S."/>
            <person name="Pangilinan J."/>
            <person name="Riley R."/>
            <person name="LaButti K."/>
            <person name="Andreopoulos B."/>
            <person name="Lipzen A."/>
            <person name="Chen C."/>
            <person name="Yan M."/>
            <person name="Daum C."/>
            <person name="Ng V."/>
            <person name="Clum A."/>
            <person name="Steindorff A."/>
            <person name="Ohm R.A."/>
            <person name="Martin F."/>
            <person name="Silar P."/>
            <person name="Natvig D.O."/>
            <person name="Lalanne C."/>
            <person name="Gautier V."/>
            <person name="Ament-Velasquez S.L."/>
            <person name="Kruys A."/>
            <person name="Hutchinson M.I."/>
            <person name="Powell A.J."/>
            <person name="Barry K."/>
            <person name="Miller A.N."/>
            <person name="Grigoriev I.V."/>
            <person name="Debuchy R."/>
            <person name="Gladieux P."/>
            <person name="Hiltunen Thoren M."/>
            <person name="Johannesson H."/>
        </authorList>
    </citation>
    <scope>NUCLEOTIDE SEQUENCE</scope>
    <source>
        <strain evidence="5">CBS 990.96</strain>
    </source>
</reference>
<sequence>MTNPYQQPQPGSLAPLNVRRTSYASVVSGSQQAAPRPATRSSAVAFSNILNPSLDSDNAFHSSQNHFIDPTITMPGMTHASRNGVSNADDRNNVAYGINSSWGSNGMSSAFVHFCDKYKLEYPRTEIDTNIYDATGAGANTSTYDIQATGFLAPSYLRGSVYLQRLEEKHRARIIAERERELSGSKTQPRSGLASNGNGHHTPSAHGPKLHHPSGATHRGVAFDVVEKGAVSPTEENDGINPLPSKWNKYDKEGILEVSNDGYEVTVGTNSTRALSDQEAASVRADHWVDPSCGLYYFEVLVLNRKRGGSEDVPIGVGFAAKSASLLRAPGWEPESWGYHGDDGHCFAAQNTGKPYGPKFGPGDTIGCLLNFRKGHILYTKNGRELKVAFRDINFKDIKGKIYPIVGLKKQGDHIWANFGQVPFMFDIDGYMKKQREIVANEIRVADTRKHLAPDLTETELIQQLVLQFLQHDGYVETARAFAEEIHAEKTALRLNNKEPVKGINIKDDEDANNRQRIRRAILNGDIDKAMELTNANYPNVLKENEQVYFRLRCRKFIEMIRKEAELNMVLANKYNNGGTGRKAGGEFEDEEMLDDEEDGWEDDDEQYEAEVEQLNRLSQEAIAYGQELRTQFASESDGSKPEISKHLDEIFSLIAYSNPLTVPAVAHLLDGTGRVAVAEELNSAILTSLGKSSRAALGNVYAQTCVLLEELRKDGGDGAFVKVEDVIRQIPPSTLL</sequence>
<dbReference type="Gene3D" id="2.60.120.920">
    <property type="match status" value="1"/>
</dbReference>
<feature type="domain" description="B30.2/SPRY" evidence="3">
    <location>
        <begin position="225"/>
        <end position="424"/>
    </location>
</feature>
<accession>A0AAN7H3W8</accession>
<organism evidence="5 6">
    <name type="scientific">Podospora fimiseda</name>
    <dbReference type="NCBI Taxonomy" id="252190"/>
    <lineage>
        <taxon>Eukaryota</taxon>
        <taxon>Fungi</taxon>
        <taxon>Dikarya</taxon>
        <taxon>Ascomycota</taxon>
        <taxon>Pezizomycotina</taxon>
        <taxon>Sordariomycetes</taxon>
        <taxon>Sordariomycetidae</taxon>
        <taxon>Sordariales</taxon>
        <taxon>Podosporaceae</taxon>
        <taxon>Podospora</taxon>
    </lineage>
</organism>
<dbReference type="InterPro" id="IPR013320">
    <property type="entry name" value="ConA-like_dom_sf"/>
</dbReference>
<feature type="region of interest" description="Disordered" evidence="2">
    <location>
        <begin position="177"/>
        <end position="216"/>
    </location>
</feature>
<dbReference type="InterPro" id="IPR050618">
    <property type="entry name" value="Ubq-SigPath_Reg"/>
</dbReference>
<dbReference type="PROSITE" id="PS50897">
    <property type="entry name" value="CTLH"/>
    <property type="match status" value="1"/>
</dbReference>
<evidence type="ECO:0000313" key="5">
    <source>
        <dbReference type="EMBL" id="KAK4230267.1"/>
    </source>
</evidence>
<evidence type="ECO:0008006" key="7">
    <source>
        <dbReference type="Google" id="ProtNLM"/>
    </source>
</evidence>
<keyword evidence="6" id="KW-1185">Reference proteome</keyword>
<name>A0AAN7H3W8_9PEZI</name>
<gene>
    <name evidence="5" type="ORF">QBC38DRAFT_507603</name>
</gene>
<dbReference type="InterPro" id="IPR003877">
    <property type="entry name" value="SPRY_dom"/>
</dbReference>
<protein>
    <recommendedName>
        <fullName evidence="7">Protein SSH4</fullName>
    </recommendedName>
</protein>